<protein>
    <submittedName>
        <fullName evidence="1">Alpha/beta hydrolase family protein</fullName>
    </submittedName>
</protein>
<proteinExistence type="predicted"/>
<dbReference type="AlphaFoldDB" id="A0A158L0J9"/>
<dbReference type="InterPro" id="IPR029058">
    <property type="entry name" value="AB_hydrolase_fold"/>
</dbReference>
<reference evidence="1" key="1">
    <citation type="submission" date="2016-01" db="EMBL/GenBank/DDBJ databases">
        <authorList>
            <person name="Peeters C."/>
        </authorList>
    </citation>
    <scope>NUCLEOTIDE SEQUENCE [LARGE SCALE GENOMIC DNA]</scope>
    <source>
        <strain evidence="1">LMG 29317</strain>
    </source>
</reference>
<name>A0A158L0J9_9BURK</name>
<organism evidence="1 2">
    <name type="scientific">Caballeronia arvi</name>
    <dbReference type="NCBI Taxonomy" id="1777135"/>
    <lineage>
        <taxon>Bacteria</taxon>
        <taxon>Pseudomonadati</taxon>
        <taxon>Pseudomonadota</taxon>
        <taxon>Betaproteobacteria</taxon>
        <taxon>Burkholderiales</taxon>
        <taxon>Burkholderiaceae</taxon>
        <taxon>Caballeronia</taxon>
    </lineage>
</organism>
<sequence length="156" mass="17006">MLVSGYYYPSARLDIAMSAPAALPLVGDALRYTVCPPGARLLLKRTAQAMFAPAPLPDTFFAAMPRSMLTRPVQIRAEAEDAALMVPAVTRLRAHYPELRMPVSIFAGAGDKIVDVDGHSARLHQDVPHSSLTIKPDAGHMVHYLIVKKFLLRSMG</sequence>
<keyword evidence="2" id="KW-1185">Reference proteome</keyword>
<dbReference type="GO" id="GO:0016787">
    <property type="term" value="F:hydrolase activity"/>
    <property type="evidence" value="ECO:0007669"/>
    <property type="project" value="UniProtKB-KW"/>
</dbReference>
<dbReference type="Proteomes" id="UP000055019">
    <property type="component" value="Unassembled WGS sequence"/>
</dbReference>
<evidence type="ECO:0000313" key="2">
    <source>
        <dbReference type="Proteomes" id="UP000055019"/>
    </source>
</evidence>
<accession>A0A158L0J9</accession>
<evidence type="ECO:0000313" key="1">
    <source>
        <dbReference type="EMBL" id="SAL86765.1"/>
    </source>
</evidence>
<dbReference type="EMBL" id="FCOM02000078">
    <property type="protein sequence ID" value="SAL86765.1"/>
    <property type="molecule type" value="Genomic_DNA"/>
</dbReference>
<gene>
    <name evidence="1" type="ORF">AWB74_07837</name>
</gene>
<keyword evidence="1" id="KW-0378">Hydrolase</keyword>
<dbReference type="Gene3D" id="3.40.50.1820">
    <property type="entry name" value="alpha/beta hydrolase"/>
    <property type="match status" value="1"/>
</dbReference>
<dbReference type="SUPFAM" id="SSF53474">
    <property type="entry name" value="alpha/beta-Hydrolases"/>
    <property type="match status" value="1"/>
</dbReference>
<comment type="caution">
    <text evidence="1">The sequence shown here is derived from an EMBL/GenBank/DDBJ whole genome shotgun (WGS) entry which is preliminary data.</text>
</comment>